<dbReference type="InterPro" id="IPR000524">
    <property type="entry name" value="Tscrpt_reg_HTH_GntR"/>
</dbReference>
<evidence type="ECO:0000256" key="2">
    <source>
        <dbReference type="ARBA" id="ARBA00023125"/>
    </source>
</evidence>
<evidence type="ECO:0000313" key="6">
    <source>
        <dbReference type="Proteomes" id="UP000242949"/>
    </source>
</evidence>
<dbReference type="PRINTS" id="PR00035">
    <property type="entry name" value="HTHGNTR"/>
</dbReference>
<dbReference type="STRING" id="1612202.SAMN05421734_1029"/>
<dbReference type="RefSeq" id="WP_090792613.1">
    <property type="nucleotide sequence ID" value="NZ_FMYI01000002.1"/>
</dbReference>
<sequence>MFELDSRSRDPIYQQLIDQFKTLIIKGVIAPHEKLPSVRNLAQEMSINPNTIQKAYRELERQGFIYSIKAKGSFASEATDHEKSALYSEIEQKLMELIEEAIYLGVSRQKLHDLIDASGQEEKE</sequence>
<name>A0A1G6GXN6_9BACI</name>
<dbReference type="GO" id="GO:0003677">
    <property type="term" value="F:DNA binding"/>
    <property type="evidence" value="ECO:0007669"/>
    <property type="project" value="UniProtKB-KW"/>
</dbReference>
<dbReference type="InterPro" id="IPR036390">
    <property type="entry name" value="WH_DNA-bd_sf"/>
</dbReference>
<evidence type="ECO:0000313" key="5">
    <source>
        <dbReference type="EMBL" id="SDB86704.1"/>
    </source>
</evidence>
<dbReference type="GO" id="GO:0003700">
    <property type="term" value="F:DNA-binding transcription factor activity"/>
    <property type="evidence" value="ECO:0007669"/>
    <property type="project" value="InterPro"/>
</dbReference>
<dbReference type="PANTHER" id="PTHR38445:SF9">
    <property type="entry name" value="HTH-TYPE TRANSCRIPTIONAL REPRESSOR YTRA"/>
    <property type="match status" value="1"/>
</dbReference>
<accession>A0A1G6GXN6</accession>
<proteinExistence type="predicted"/>
<keyword evidence="6" id="KW-1185">Reference proteome</keyword>
<dbReference type="AlphaFoldDB" id="A0A1G6GXN6"/>
<dbReference type="EMBL" id="FMYI01000002">
    <property type="protein sequence ID" value="SDB86704.1"/>
    <property type="molecule type" value="Genomic_DNA"/>
</dbReference>
<evidence type="ECO:0000256" key="3">
    <source>
        <dbReference type="ARBA" id="ARBA00023163"/>
    </source>
</evidence>
<gene>
    <name evidence="5" type="ORF">SAMN05421734_1029</name>
</gene>
<dbReference type="SMART" id="SM00345">
    <property type="entry name" value="HTH_GNTR"/>
    <property type="match status" value="1"/>
</dbReference>
<dbReference type="Gene3D" id="1.10.10.10">
    <property type="entry name" value="Winged helix-like DNA-binding domain superfamily/Winged helix DNA-binding domain"/>
    <property type="match status" value="1"/>
</dbReference>
<dbReference type="SUPFAM" id="SSF46785">
    <property type="entry name" value="Winged helix' DNA-binding domain"/>
    <property type="match status" value="1"/>
</dbReference>
<protein>
    <submittedName>
        <fullName evidence="5">GntR family transcriptional regulator</fullName>
    </submittedName>
</protein>
<evidence type="ECO:0000259" key="4">
    <source>
        <dbReference type="PROSITE" id="PS50949"/>
    </source>
</evidence>
<dbReference type="PANTHER" id="PTHR38445">
    <property type="entry name" value="HTH-TYPE TRANSCRIPTIONAL REPRESSOR YTRA"/>
    <property type="match status" value="1"/>
</dbReference>
<dbReference type="PROSITE" id="PS50949">
    <property type="entry name" value="HTH_GNTR"/>
    <property type="match status" value="1"/>
</dbReference>
<reference evidence="6" key="1">
    <citation type="submission" date="2016-09" db="EMBL/GenBank/DDBJ databases">
        <authorList>
            <person name="Varghese N."/>
            <person name="Submissions S."/>
        </authorList>
    </citation>
    <scope>NUCLEOTIDE SEQUENCE [LARGE SCALE GENOMIC DNA]</scope>
    <source>
        <strain evidence="6">S5</strain>
    </source>
</reference>
<dbReference type="OrthoDB" id="9801546at2"/>
<feature type="domain" description="HTH gntR-type" evidence="4">
    <location>
        <begin position="10"/>
        <end position="78"/>
    </location>
</feature>
<keyword evidence="3" id="KW-0804">Transcription</keyword>
<keyword evidence="1" id="KW-0805">Transcription regulation</keyword>
<keyword evidence="2" id="KW-0238">DNA-binding</keyword>
<dbReference type="CDD" id="cd07377">
    <property type="entry name" value="WHTH_GntR"/>
    <property type="match status" value="1"/>
</dbReference>
<dbReference type="Pfam" id="PF00392">
    <property type="entry name" value="GntR"/>
    <property type="match status" value="1"/>
</dbReference>
<evidence type="ECO:0000256" key="1">
    <source>
        <dbReference type="ARBA" id="ARBA00023015"/>
    </source>
</evidence>
<dbReference type="InterPro" id="IPR036388">
    <property type="entry name" value="WH-like_DNA-bd_sf"/>
</dbReference>
<organism evidence="5 6">
    <name type="scientific">Pelagirhabdus alkalitolerans</name>
    <dbReference type="NCBI Taxonomy" id="1612202"/>
    <lineage>
        <taxon>Bacteria</taxon>
        <taxon>Bacillati</taxon>
        <taxon>Bacillota</taxon>
        <taxon>Bacilli</taxon>
        <taxon>Bacillales</taxon>
        <taxon>Bacillaceae</taxon>
        <taxon>Pelagirhabdus</taxon>
    </lineage>
</organism>
<dbReference type="Proteomes" id="UP000242949">
    <property type="component" value="Unassembled WGS sequence"/>
</dbReference>